<gene>
    <name evidence="1" type="ORF">KIN20_020493</name>
</gene>
<accession>A0AAD5MMQ2</accession>
<name>A0AAD5MMQ2_PARTN</name>
<reference evidence="1" key="1">
    <citation type="submission" date="2021-06" db="EMBL/GenBank/DDBJ databases">
        <title>Parelaphostrongylus tenuis whole genome reference sequence.</title>
        <authorList>
            <person name="Garwood T.J."/>
            <person name="Larsen P.A."/>
            <person name="Fountain-Jones N.M."/>
            <person name="Garbe J.R."/>
            <person name="Macchietto M.G."/>
            <person name="Kania S.A."/>
            <person name="Gerhold R.W."/>
            <person name="Richards J.E."/>
            <person name="Wolf T.M."/>
        </authorList>
    </citation>
    <scope>NUCLEOTIDE SEQUENCE</scope>
    <source>
        <strain evidence="1">MNPRO001-30</strain>
        <tissue evidence="1">Meninges</tissue>
    </source>
</reference>
<dbReference type="Proteomes" id="UP001196413">
    <property type="component" value="Unassembled WGS sequence"/>
</dbReference>
<sequence>MKASSEISILVKTKKLEEEGNDEREEEEDTEIIRTVKEKRVEMLELVHRPLLDDLEQELPLYIVYKTANDSFRCGS</sequence>
<keyword evidence="2" id="KW-1185">Reference proteome</keyword>
<comment type="caution">
    <text evidence="1">The sequence shown here is derived from an EMBL/GenBank/DDBJ whole genome shotgun (WGS) entry which is preliminary data.</text>
</comment>
<protein>
    <submittedName>
        <fullName evidence="1">Uncharacterized protein</fullName>
    </submittedName>
</protein>
<evidence type="ECO:0000313" key="2">
    <source>
        <dbReference type="Proteomes" id="UP001196413"/>
    </source>
</evidence>
<dbReference type="AlphaFoldDB" id="A0AAD5MMQ2"/>
<evidence type="ECO:0000313" key="1">
    <source>
        <dbReference type="EMBL" id="KAJ1361277.1"/>
    </source>
</evidence>
<dbReference type="EMBL" id="JAHQIW010004154">
    <property type="protein sequence ID" value="KAJ1361277.1"/>
    <property type="molecule type" value="Genomic_DNA"/>
</dbReference>
<proteinExistence type="predicted"/>
<organism evidence="1 2">
    <name type="scientific">Parelaphostrongylus tenuis</name>
    <name type="common">Meningeal worm</name>
    <dbReference type="NCBI Taxonomy" id="148309"/>
    <lineage>
        <taxon>Eukaryota</taxon>
        <taxon>Metazoa</taxon>
        <taxon>Ecdysozoa</taxon>
        <taxon>Nematoda</taxon>
        <taxon>Chromadorea</taxon>
        <taxon>Rhabditida</taxon>
        <taxon>Rhabditina</taxon>
        <taxon>Rhabditomorpha</taxon>
        <taxon>Strongyloidea</taxon>
        <taxon>Metastrongylidae</taxon>
        <taxon>Parelaphostrongylus</taxon>
    </lineage>
</organism>